<feature type="domain" description="Bacterial surface antigen (D15)" evidence="3">
    <location>
        <begin position="335"/>
        <end position="627"/>
    </location>
</feature>
<dbReference type="Gene3D" id="2.40.160.50">
    <property type="entry name" value="membrane protein fhac: a member of the omp85/tpsb transporter family"/>
    <property type="match status" value="1"/>
</dbReference>
<keyword evidence="2" id="KW-0472">Membrane</keyword>
<dbReference type="Pfam" id="PF01103">
    <property type="entry name" value="Omp85"/>
    <property type="match status" value="1"/>
</dbReference>
<dbReference type="Gene3D" id="3.10.20.310">
    <property type="entry name" value="membrane protein fhac"/>
    <property type="match status" value="1"/>
</dbReference>
<protein>
    <submittedName>
        <fullName evidence="4">Autotransporter secretion outer membrane protein TamA</fullName>
    </submittedName>
</protein>
<dbReference type="InterPro" id="IPR039910">
    <property type="entry name" value="D15-like"/>
</dbReference>
<proteinExistence type="predicted"/>
<dbReference type="InterPro" id="IPR000184">
    <property type="entry name" value="Bac_surfAg_D15"/>
</dbReference>
<evidence type="ECO:0000313" key="4">
    <source>
        <dbReference type="EMBL" id="SUS06329.1"/>
    </source>
</evidence>
<dbReference type="PANTHER" id="PTHR12815:SF42">
    <property type="entry name" value="BACTERIAL SURFACE ANTIGEN (D15) DOMAIN-CONTAINING PROTEIN"/>
    <property type="match status" value="1"/>
</dbReference>
<dbReference type="PANTHER" id="PTHR12815">
    <property type="entry name" value="SORTING AND ASSEMBLY MACHINERY SAMM50 PROTEIN FAMILY MEMBER"/>
    <property type="match status" value="1"/>
</dbReference>
<name>A0A380TF73_9ZZZZ</name>
<evidence type="ECO:0000256" key="1">
    <source>
        <dbReference type="ARBA" id="ARBA00004370"/>
    </source>
</evidence>
<evidence type="ECO:0000259" key="3">
    <source>
        <dbReference type="Pfam" id="PF01103"/>
    </source>
</evidence>
<dbReference type="PROSITE" id="PS51257">
    <property type="entry name" value="PROKAR_LIPOPROTEIN"/>
    <property type="match status" value="1"/>
</dbReference>
<reference evidence="4" key="1">
    <citation type="submission" date="2018-07" db="EMBL/GenBank/DDBJ databases">
        <authorList>
            <person name="Quirk P.G."/>
            <person name="Krulwich T.A."/>
        </authorList>
    </citation>
    <scope>NUCLEOTIDE SEQUENCE</scope>
</reference>
<dbReference type="EMBL" id="UIDG01000190">
    <property type="protein sequence ID" value="SUS06329.1"/>
    <property type="molecule type" value="Genomic_DNA"/>
</dbReference>
<organism evidence="4">
    <name type="scientific">metagenome</name>
    <dbReference type="NCBI Taxonomy" id="256318"/>
    <lineage>
        <taxon>unclassified sequences</taxon>
        <taxon>metagenomes</taxon>
    </lineage>
</organism>
<dbReference type="GO" id="GO:0019867">
    <property type="term" value="C:outer membrane"/>
    <property type="evidence" value="ECO:0007669"/>
    <property type="project" value="InterPro"/>
</dbReference>
<comment type="subcellular location">
    <subcellularLocation>
        <location evidence="1">Membrane</location>
    </subcellularLocation>
</comment>
<dbReference type="AlphaFoldDB" id="A0A380TF73"/>
<gene>
    <name evidence="4" type="ORF">DF3PB_270002</name>
</gene>
<evidence type="ECO:0000256" key="2">
    <source>
        <dbReference type="ARBA" id="ARBA00023136"/>
    </source>
</evidence>
<sequence length="627" mass="68920">MVAERPTRARFPLARLAPLLCALLLLMQGCAQLTQIRERLFGSERAEGAELEDVDATASEPIPYEVRIEGALPASLKALLEASSGLIANKDRPPASLAALRRRVADDVQRFNQVLQSEAYYDARIDTTTDIAVQPAQVALRITPGPRFRLEAYEIVYEPGPPPGKAPLGASDVGLKIGIHATASPLVEAERTLLARLSERGHPNARLIERRYVADRAARTVRATIRVDAGPAMKIGPLHIDGLERVRQSYVERLVQWHEGRTFDSRELDRIRSVLAGTQLFSTISIEREEPAEGSEAIPVRLTLKERKRRSVGVGASYATDEEGFGGQLSWEHRNLFGRGESLRLRATGSMIGQSVDARFRKPYFLNRKQAIVADTRLRRESSEAFDELSISSFAGIERRFYDHWMITSGPAFVLAQLEQDGNKDNYVLVGLSSTLIYDTRDDELDPTKGIRAALAVAPYVSVAGTQTQFVATNATLAGYQRLVESGRFVLAGRGRLGSIQGDSRSTVPANMRLYAGGGGSVRGYAFRTRGPLDDDNNPLGGRSAVELNTELRTRLTESLGLVTFVDGGQVYDEVVPTFDNDLQWAAGLGARYFTGFGPLRLDIAFPLNGRDVDDLLQFYISIGQAF</sequence>
<accession>A0A380TF73</accession>